<name>A0ACB6QEC0_9PLEO</name>
<evidence type="ECO:0000313" key="2">
    <source>
        <dbReference type="Proteomes" id="UP000799755"/>
    </source>
</evidence>
<reference evidence="1" key="1">
    <citation type="journal article" date="2020" name="Stud. Mycol.">
        <title>101 Dothideomycetes genomes: a test case for predicting lifestyles and emergence of pathogens.</title>
        <authorList>
            <person name="Haridas S."/>
            <person name="Albert R."/>
            <person name="Binder M."/>
            <person name="Bloem J."/>
            <person name="Labutti K."/>
            <person name="Salamov A."/>
            <person name="Andreopoulos B."/>
            <person name="Baker S."/>
            <person name="Barry K."/>
            <person name="Bills G."/>
            <person name="Bluhm B."/>
            <person name="Cannon C."/>
            <person name="Castanera R."/>
            <person name="Culley D."/>
            <person name="Daum C."/>
            <person name="Ezra D."/>
            <person name="Gonzalez J."/>
            <person name="Henrissat B."/>
            <person name="Kuo A."/>
            <person name="Liang C."/>
            <person name="Lipzen A."/>
            <person name="Lutzoni F."/>
            <person name="Magnuson J."/>
            <person name="Mondo S."/>
            <person name="Nolan M."/>
            <person name="Ohm R."/>
            <person name="Pangilinan J."/>
            <person name="Park H.-J."/>
            <person name="Ramirez L."/>
            <person name="Alfaro M."/>
            <person name="Sun H."/>
            <person name="Tritt A."/>
            <person name="Yoshinaga Y."/>
            <person name="Zwiers L.-H."/>
            <person name="Turgeon B."/>
            <person name="Goodwin S."/>
            <person name="Spatafora J."/>
            <person name="Crous P."/>
            <person name="Grigoriev I."/>
        </authorList>
    </citation>
    <scope>NUCLEOTIDE SEQUENCE</scope>
    <source>
        <strain evidence="1">ATCC 200398</strain>
    </source>
</reference>
<accession>A0ACB6QEC0</accession>
<proteinExistence type="predicted"/>
<dbReference type="EMBL" id="MU003530">
    <property type="protein sequence ID" value="KAF2465264.1"/>
    <property type="molecule type" value="Genomic_DNA"/>
</dbReference>
<evidence type="ECO:0000313" key="1">
    <source>
        <dbReference type="EMBL" id="KAF2465264.1"/>
    </source>
</evidence>
<organism evidence="1 2">
    <name type="scientific">Lindgomyces ingoldianus</name>
    <dbReference type="NCBI Taxonomy" id="673940"/>
    <lineage>
        <taxon>Eukaryota</taxon>
        <taxon>Fungi</taxon>
        <taxon>Dikarya</taxon>
        <taxon>Ascomycota</taxon>
        <taxon>Pezizomycotina</taxon>
        <taxon>Dothideomycetes</taxon>
        <taxon>Pleosporomycetidae</taxon>
        <taxon>Pleosporales</taxon>
        <taxon>Lindgomycetaceae</taxon>
        <taxon>Lindgomyces</taxon>
    </lineage>
</organism>
<protein>
    <submittedName>
        <fullName evidence="1">Uncharacterized protein</fullName>
    </submittedName>
</protein>
<sequence>MAEETGAFVELGLIGLDKVAEKYHHKFPGRFGRRKKIKKQLRTHSEPRVLRDREDSDSESDDDDHRSMYVPDSDRDRDRDKREDRDRDASYASRAGDTGGGVYYPASSASDRAVLRGGGRAYGYLGGYQAAPRGPSPAPRVAPRPETSKYDGYEPYPRGRALPSRRRSFSHSPPRHSHRLRFHSPSRQRVRSKSPSHHRATATIVGALTGGFLGNQVNKGSTLMTIAGAVVGGLGAREAEKAYDRRKDREFEEEERREERRHRKRDSY</sequence>
<keyword evidence="2" id="KW-1185">Reference proteome</keyword>
<dbReference type="Proteomes" id="UP000799755">
    <property type="component" value="Unassembled WGS sequence"/>
</dbReference>
<comment type="caution">
    <text evidence="1">The sequence shown here is derived from an EMBL/GenBank/DDBJ whole genome shotgun (WGS) entry which is preliminary data.</text>
</comment>
<gene>
    <name evidence="1" type="ORF">BDR25DRAFT_306730</name>
</gene>